<evidence type="ECO:0000313" key="10">
    <source>
        <dbReference type="Proteomes" id="UP000799302"/>
    </source>
</evidence>
<dbReference type="PANTHER" id="PTHR43775:SF37">
    <property type="entry name" value="SI:DKEY-61P9.11"/>
    <property type="match status" value="1"/>
</dbReference>
<dbReference type="GO" id="GO:0004315">
    <property type="term" value="F:3-oxoacyl-[acyl-carrier-protein] synthase activity"/>
    <property type="evidence" value="ECO:0007669"/>
    <property type="project" value="InterPro"/>
</dbReference>
<dbReference type="Pfam" id="PF00975">
    <property type="entry name" value="Thioesterase"/>
    <property type="match status" value="1"/>
</dbReference>
<dbReference type="SUPFAM" id="SSF55048">
    <property type="entry name" value="Probable ACP-binding domain of malonyl-CoA ACP transacylase"/>
    <property type="match status" value="1"/>
</dbReference>
<reference evidence="9" key="1">
    <citation type="journal article" date="2020" name="Stud. Mycol.">
        <title>101 Dothideomycetes genomes: a test case for predicting lifestyles and emergence of pathogens.</title>
        <authorList>
            <person name="Haridas S."/>
            <person name="Albert R."/>
            <person name="Binder M."/>
            <person name="Bloem J."/>
            <person name="Labutti K."/>
            <person name="Salamov A."/>
            <person name="Andreopoulos B."/>
            <person name="Baker S."/>
            <person name="Barry K."/>
            <person name="Bills G."/>
            <person name="Bluhm B."/>
            <person name="Cannon C."/>
            <person name="Castanera R."/>
            <person name="Culley D."/>
            <person name="Daum C."/>
            <person name="Ezra D."/>
            <person name="Gonzalez J."/>
            <person name="Henrissat B."/>
            <person name="Kuo A."/>
            <person name="Liang C."/>
            <person name="Lipzen A."/>
            <person name="Lutzoni F."/>
            <person name="Magnuson J."/>
            <person name="Mondo S."/>
            <person name="Nolan M."/>
            <person name="Ohm R."/>
            <person name="Pangilinan J."/>
            <person name="Park H.-J."/>
            <person name="Ramirez L."/>
            <person name="Alfaro M."/>
            <person name="Sun H."/>
            <person name="Tritt A."/>
            <person name="Yoshinaga Y."/>
            <person name="Zwiers L.-H."/>
            <person name="Turgeon B."/>
            <person name="Goodwin S."/>
            <person name="Spatafora J."/>
            <person name="Crous P."/>
            <person name="Grigoriev I."/>
        </authorList>
    </citation>
    <scope>NUCLEOTIDE SEQUENCE</scope>
    <source>
        <strain evidence="9">CBS 115976</strain>
    </source>
</reference>
<dbReference type="GO" id="GO:0006633">
    <property type="term" value="P:fatty acid biosynthetic process"/>
    <property type="evidence" value="ECO:0007669"/>
    <property type="project" value="InterPro"/>
</dbReference>
<feature type="active site" description="Proton donor; for dehydratase activity" evidence="4">
    <location>
        <position position="1518"/>
    </location>
</feature>
<feature type="domain" description="Ketosynthase family 3 (KS3)" evidence="7">
    <location>
        <begin position="379"/>
        <end position="809"/>
    </location>
</feature>
<proteinExistence type="predicted"/>
<feature type="domain" description="Carrier" evidence="6">
    <location>
        <begin position="1645"/>
        <end position="1718"/>
    </location>
</feature>
<dbReference type="SUPFAM" id="SSF53901">
    <property type="entry name" value="Thiolase-like"/>
    <property type="match status" value="1"/>
</dbReference>
<feature type="region of interest" description="Disordered" evidence="5">
    <location>
        <begin position="1715"/>
        <end position="1757"/>
    </location>
</feature>
<feature type="region of interest" description="C-terminal hotdog fold" evidence="4">
    <location>
        <begin position="1455"/>
        <end position="1604"/>
    </location>
</feature>
<evidence type="ECO:0000259" key="7">
    <source>
        <dbReference type="PROSITE" id="PS52004"/>
    </source>
</evidence>
<dbReference type="Gene3D" id="3.40.366.10">
    <property type="entry name" value="Malonyl-Coenzyme A Acyl Carrier Protein, domain 2"/>
    <property type="match status" value="3"/>
</dbReference>
<accession>A0A6A6UT53</accession>
<dbReference type="InterPro" id="IPR020841">
    <property type="entry name" value="PKS_Beta-ketoAc_synthase_dom"/>
</dbReference>
<dbReference type="InterPro" id="IPR014043">
    <property type="entry name" value="Acyl_transferase_dom"/>
</dbReference>
<dbReference type="InterPro" id="IPR001031">
    <property type="entry name" value="Thioesterase"/>
</dbReference>
<dbReference type="Gene3D" id="3.40.50.1820">
    <property type="entry name" value="alpha/beta hydrolase"/>
    <property type="match status" value="1"/>
</dbReference>
<dbReference type="Pfam" id="PF00550">
    <property type="entry name" value="PP-binding"/>
    <property type="match status" value="2"/>
</dbReference>
<dbReference type="InterPro" id="IPR014030">
    <property type="entry name" value="Ketoacyl_synth_N"/>
</dbReference>
<dbReference type="CDD" id="cd00833">
    <property type="entry name" value="PKS"/>
    <property type="match status" value="1"/>
</dbReference>
<dbReference type="PANTHER" id="PTHR43775">
    <property type="entry name" value="FATTY ACID SYNTHASE"/>
    <property type="match status" value="1"/>
</dbReference>
<evidence type="ECO:0000256" key="1">
    <source>
        <dbReference type="ARBA" id="ARBA00022450"/>
    </source>
</evidence>
<evidence type="ECO:0000256" key="4">
    <source>
        <dbReference type="PROSITE-ProRule" id="PRU01363"/>
    </source>
</evidence>
<dbReference type="InterPro" id="IPR049552">
    <property type="entry name" value="PKS_DH_N"/>
</dbReference>
<dbReference type="SUPFAM" id="SSF53474">
    <property type="entry name" value="alpha/beta-Hydrolases"/>
    <property type="match status" value="1"/>
</dbReference>
<dbReference type="SUPFAM" id="SSF52151">
    <property type="entry name" value="FabD/lysophospholipase-like"/>
    <property type="match status" value="1"/>
</dbReference>
<dbReference type="SMART" id="SM00827">
    <property type="entry name" value="PKS_AT"/>
    <property type="match status" value="1"/>
</dbReference>
<feature type="region of interest" description="Disordered" evidence="5">
    <location>
        <begin position="1830"/>
        <end position="1855"/>
    </location>
</feature>
<dbReference type="InterPro" id="IPR016039">
    <property type="entry name" value="Thiolase-like"/>
</dbReference>
<feature type="domain" description="Carrier" evidence="6">
    <location>
        <begin position="1755"/>
        <end position="1831"/>
    </location>
</feature>
<name>A0A6A6UT53_9PEZI</name>
<dbReference type="Pfam" id="PF22621">
    <property type="entry name" value="CurL-like_PKS_C"/>
    <property type="match status" value="1"/>
</dbReference>
<dbReference type="SUPFAM" id="SSF47336">
    <property type="entry name" value="ACP-like"/>
    <property type="match status" value="2"/>
</dbReference>
<dbReference type="PROSITE" id="PS52004">
    <property type="entry name" value="KS3_2"/>
    <property type="match status" value="1"/>
</dbReference>
<dbReference type="PROSITE" id="PS50075">
    <property type="entry name" value="CARRIER"/>
    <property type="match status" value="2"/>
</dbReference>
<dbReference type="GO" id="GO:0044550">
    <property type="term" value="P:secondary metabolite biosynthetic process"/>
    <property type="evidence" value="ECO:0007669"/>
    <property type="project" value="TreeGrafter"/>
</dbReference>
<dbReference type="PROSITE" id="PS52019">
    <property type="entry name" value="PKS_MFAS_DH"/>
    <property type="match status" value="1"/>
</dbReference>
<keyword evidence="2" id="KW-0597">Phosphoprotein</keyword>
<sequence length="2149" mass="232760">MSFHVPVFAGLGSDVLFSKLSLDASARDALLPESQLLLQACHNIFHTEISHAIQSGILSHDVDLRDFDTPSKLLAPKECYYQNVLVQHSTLYLSQILRYLGQSQQHGQLLEAAGFCAGLLPATVVSTSRNSIELLSRAQDLFYVAVWLGIRSESYRKSYLSHHACIPSSPWSIVIDGITAKRAEDIIAASTSTSDQTVFVTAINSPNCVTLSGTGEKLQEFISKHVPSECRTRSTNVLSLYHVRDELAPLKQNIYEDLMQRCPSMSTSITSAAPLLSTIDGKQINYKDTKPLGAIISDILEMIMLEPVDWVSVQNSIFADVQKASASSAAGAEIEILNMGPGYGMSTSAFKFPRNVRVLDVIALAGSRKSYSEASTLAADDIAIVGMAVDLPDAPDTESLWANLVGGVNSCSEIPESRFHIDDFYHAKGEKKGSSNRTLGTRYGNFLQNPFQFDNALFDISPREARSMDPQQRVMLQTAFRALENSGYVPDTTPSTDRDTFGCWIGNATLDYPANMKDDIDVYYSPGTLRTFQSARISYVFGWSGPSITLDTACSSSVVALHQAARSIIAGDCRSALVGAVNTITSPDMYLGLDRAHFLSPSGQCKAFDASADGYCRAEGCGAFVIKRVSDAIADGDRIHAIIKAVEINQSGNTHSITHPHVPTQEELFKHMFRKSRIDPHMVTAIELHGTGTQAGDPVELESVRRVLCQDRSPENLLHLTSIKANIGHCEAASGAAGLAKLVLMMKHSHIPSQISLKVLNPRIRNLGDDGAVISRDGASWPQIDGKPRMAMLNNFGAGGSNGAVLLQEYIPSGPPVEAGSKSPLSYVFGCSTKSIASLTQLRDDLVSYIMENGKSLSLRDICATSTSRRQIYDMRIAVVATSYDDLAEKLRAAIPHHISESANKEPNAVFAFSGQGSQYLGMGAELMETYESFAKTVWKCDAYLKERNYPGCVQIITATETENALKDLTEGEKLQAFQSAIYVLEVALAELLISWNIVPTAVVGHSLGEYAALVTAGVLDILSGLGLVARRAQLMMEKCELQKTSMLAVNTGASTVQGLVQTSKLFPSLSISCDNGVNDCVVGGQAEELQTFKDHLRESLKVKSKLLDVPMAYHTKAVDPILDELTQFVTTIELGLPKIPVVSNVLGRAVEAGQTAFTKEYFALHCRQTVNFHKGVQDFLTTNTGSEATRWIEIGPHPSLLPMLGQCVDKASVSLLPTLRKGTSPSTTLAQLLCNLYTTSSGSDWRNAFAGKSSPVLVDLPGIPFSKQEFGVHYPSEATTKKVDFEAAQPDIRRDSFIAETVSQPTLDDGSAIYDTPLYLLKDFITGHLVAEHALCPASVYHEIALSAVKDLEPESQQSHVWSLSQIAYVAPLLYHDASITVRVVLKPLNDSRISYGFDILSYNTSDPHHTTSHCKGVLKRKLNQTLQTKYARIAPMLSRKTEQILSNVNRAEQEIFMKRAMYEMVFTRVVTYSEPYQRVQSIRIDEATGDTHAICQYPDNRLGTTSLPAANAIFMDVLLHVAGFAANVRVGTQILCMCKGVASATVIQRSLAPGDAFEVHCTLNNVASEGLTIADAYAFDSQGVLAVFKGMEFQQIELTKIGRALAIAAKKLSGGSVSKPEVAVTISSHAPSARTPVPRLLPAASGPSVRAMIANTCSMDLLALSEAASLDSLGFDSLMMIELQAELATQFPQASISDLADCQTVGDVERLFDSSVSPSESITPPPGLTTSSSPSTPGSPGSPGSPSSPSSTLSSRSDVSAIIADTCGISPDAISSSSDLQHLGIDSLMIFELSSRLEEIYKDGKSTSAANLSICRTVGDVERLHGTQKQVKEVTESPLQNSSRKDSGIDLSADFDIPKSPKTDIKLDTAMLKKVERALKLSEQPEVIRTSTAADSNALPLFLVHDGSGVCMQYHRLQSLHRQAYALHDPKFTDTADTWSSLRQMAANYANTIRRTTEGPCLIGGWSFGGVVAFEVARILTSLEQAVKGVILIDSPPPLDHQPLSPDIIEAVTGNGKSSPNAMGNVIRELTRQSFLSCADLLGAHRPTHFSHRPSPPAILLRSRDGWRRNGDTSDPRAVMNPQSVENAWLQDRSDPRTAVWGWEEVIGSSVRCFDIPGNHFKVFDAANIREVSESVVKACAILEGSV</sequence>
<dbReference type="Gene3D" id="3.30.70.3290">
    <property type="match status" value="1"/>
</dbReference>
<dbReference type="PROSITE" id="PS00606">
    <property type="entry name" value="KS3_1"/>
    <property type="match status" value="1"/>
</dbReference>
<feature type="region of interest" description="N-terminal hotdog fold" evidence="4">
    <location>
        <begin position="1300"/>
        <end position="1427"/>
    </location>
</feature>
<dbReference type="Gene3D" id="3.30.70.250">
    <property type="entry name" value="Malonyl-CoA ACP transacylase, ACP-binding"/>
    <property type="match status" value="1"/>
</dbReference>
<feature type="compositionally biased region" description="Low complexity" evidence="5">
    <location>
        <begin position="1730"/>
        <end position="1757"/>
    </location>
</feature>
<dbReference type="Pfam" id="PF02801">
    <property type="entry name" value="Ketoacyl-synt_C"/>
    <property type="match status" value="1"/>
</dbReference>
<dbReference type="InterPro" id="IPR016036">
    <property type="entry name" value="Malonyl_transacylase_ACP-bd"/>
</dbReference>
<keyword evidence="1" id="KW-0596">Phosphopantetheine</keyword>
<dbReference type="InterPro" id="IPR036736">
    <property type="entry name" value="ACP-like_sf"/>
</dbReference>
<dbReference type="InterPro" id="IPR018201">
    <property type="entry name" value="Ketoacyl_synth_AS"/>
</dbReference>
<dbReference type="EMBL" id="MU004230">
    <property type="protein sequence ID" value="KAF2675312.1"/>
    <property type="molecule type" value="Genomic_DNA"/>
</dbReference>
<feature type="domain" description="PKS/mFAS DH" evidence="8">
    <location>
        <begin position="1300"/>
        <end position="1604"/>
    </location>
</feature>
<dbReference type="Pfam" id="PF16073">
    <property type="entry name" value="SAT"/>
    <property type="match status" value="1"/>
</dbReference>
<dbReference type="OrthoDB" id="329835at2759"/>
<dbReference type="Proteomes" id="UP000799302">
    <property type="component" value="Unassembled WGS sequence"/>
</dbReference>
<dbReference type="InterPro" id="IPR014031">
    <property type="entry name" value="Ketoacyl_synth_C"/>
</dbReference>
<dbReference type="InterPro" id="IPR016035">
    <property type="entry name" value="Acyl_Trfase/lysoPLipase"/>
</dbReference>
<evidence type="ECO:0000313" key="9">
    <source>
        <dbReference type="EMBL" id="KAF2675312.1"/>
    </source>
</evidence>
<dbReference type="Gene3D" id="1.10.1200.10">
    <property type="entry name" value="ACP-like"/>
    <property type="match status" value="2"/>
</dbReference>
<dbReference type="Pfam" id="PF00698">
    <property type="entry name" value="Acyl_transf_1"/>
    <property type="match status" value="1"/>
</dbReference>
<keyword evidence="10" id="KW-1185">Reference proteome</keyword>
<dbReference type="GO" id="GO:0004312">
    <property type="term" value="F:fatty acid synthase activity"/>
    <property type="evidence" value="ECO:0007669"/>
    <property type="project" value="TreeGrafter"/>
</dbReference>
<evidence type="ECO:0000259" key="6">
    <source>
        <dbReference type="PROSITE" id="PS50075"/>
    </source>
</evidence>
<dbReference type="InterPro" id="IPR032088">
    <property type="entry name" value="SAT"/>
</dbReference>
<evidence type="ECO:0000259" key="8">
    <source>
        <dbReference type="PROSITE" id="PS52019"/>
    </source>
</evidence>
<evidence type="ECO:0000256" key="3">
    <source>
        <dbReference type="ARBA" id="ARBA00022679"/>
    </source>
</evidence>
<dbReference type="InterPro" id="IPR009081">
    <property type="entry name" value="PP-bd_ACP"/>
</dbReference>
<dbReference type="InterPro" id="IPR050091">
    <property type="entry name" value="PKS_NRPS_Biosynth_Enz"/>
</dbReference>
<feature type="active site" description="Proton acceptor; for dehydratase activity" evidence="4">
    <location>
        <position position="1329"/>
    </location>
</feature>
<dbReference type="Pfam" id="PF21089">
    <property type="entry name" value="PKS_DH_N"/>
    <property type="match status" value="1"/>
</dbReference>
<dbReference type="Pfam" id="PF00109">
    <property type="entry name" value="ketoacyl-synt"/>
    <property type="match status" value="1"/>
</dbReference>
<evidence type="ECO:0000256" key="5">
    <source>
        <dbReference type="SAM" id="MobiDB-lite"/>
    </source>
</evidence>
<keyword evidence="3" id="KW-0808">Transferase</keyword>
<dbReference type="InterPro" id="IPR029058">
    <property type="entry name" value="AB_hydrolase_fold"/>
</dbReference>
<evidence type="ECO:0000256" key="2">
    <source>
        <dbReference type="ARBA" id="ARBA00022553"/>
    </source>
</evidence>
<dbReference type="Gene3D" id="3.40.47.10">
    <property type="match status" value="1"/>
</dbReference>
<dbReference type="InterPro" id="IPR042104">
    <property type="entry name" value="PKS_dehydratase_sf"/>
</dbReference>
<dbReference type="InterPro" id="IPR049900">
    <property type="entry name" value="PKS_mFAS_DH"/>
</dbReference>
<organism evidence="9 10">
    <name type="scientific">Microthyrium microscopicum</name>
    <dbReference type="NCBI Taxonomy" id="703497"/>
    <lineage>
        <taxon>Eukaryota</taxon>
        <taxon>Fungi</taxon>
        <taxon>Dikarya</taxon>
        <taxon>Ascomycota</taxon>
        <taxon>Pezizomycotina</taxon>
        <taxon>Dothideomycetes</taxon>
        <taxon>Dothideomycetes incertae sedis</taxon>
        <taxon>Microthyriales</taxon>
        <taxon>Microthyriaceae</taxon>
        <taxon>Microthyrium</taxon>
    </lineage>
</organism>
<dbReference type="Gene3D" id="3.10.129.110">
    <property type="entry name" value="Polyketide synthase dehydratase"/>
    <property type="match status" value="1"/>
</dbReference>
<dbReference type="InterPro" id="IPR001227">
    <property type="entry name" value="Ac_transferase_dom_sf"/>
</dbReference>
<dbReference type="SMART" id="SM00825">
    <property type="entry name" value="PKS_KS"/>
    <property type="match status" value="1"/>
</dbReference>
<protein>
    <submittedName>
        <fullName evidence="9">Putative polyketide synthase</fullName>
    </submittedName>
</protein>
<gene>
    <name evidence="9" type="ORF">BT63DRAFT_450301</name>
</gene>